<dbReference type="AlphaFoldDB" id="A0A834BWY9"/>
<evidence type="ECO:0000313" key="2">
    <source>
        <dbReference type="Proteomes" id="UP000646548"/>
    </source>
</evidence>
<gene>
    <name evidence="1" type="ORF">FQA47_003286</name>
</gene>
<dbReference type="EMBL" id="WKFB01000684">
    <property type="protein sequence ID" value="KAF6718797.1"/>
    <property type="molecule type" value="Genomic_DNA"/>
</dbReference>
<protein>
    <submittedName>
        <fullName evidence="1">Uncharacterized protein</fullName>
    </submittedName>
</protein>
<organism evidence="1 2">
    <name type="scientific">Oryzias melastigma</name>
    <name type="common">Marine medaka</name>
    <dbReference type="NCBI Taxonomy" id="30732"/>
    <lineage>
        <taxon>Eukaryota</taxon>
        <taxon>Metazoa</taxon>
        <taxon>Chordata</taxon>
        <taxon>Craniata</taxon>
        <taxon>Vertebrata</taxon>
        <taxon>Euteleostomi</taxon>
        <taxon>Actinopterygii</taxon>
        <taxon>Neopterygii</taxon>
        <taxon>Teleostei</taxon>
        <taxon>Neoteleostei</taxon>
        <taxon>Acanthomorphata</taxon>
        <taxon>Ovalentaria</taxon>
        <taxon>Atherinomorphae</taxon>
        <taxon>Beloniformes</taxon>
        <taxon>Adrianichthyidae</taxon>
        <taxon>Oryziinae</taxon>
        <taxon>Oryzias</taxon>
    </lineage>
</organism>
<proteinExistence type="predicted"/>
<dbReference type="Proteomes" id="UP000646548">
    <property type="component" value="Unassembled WGS sequence"/>
</dbReference>
<reference evidence="1" key="1">
    <citation type="journal article" name="BMC Genomics">
        <title>Long-read sequencing and de novo genome assembly of marine medaka (Oryzias melastigma).</title>
        <authorList>
            <person name="Liang P."/>
            <person name="Saqib H.S.A."/>
            <person name="Ni X."/>
            <person name="Shen Y."/>
        </authorList>
    </citation>
    <scope>NUCLEOTIDE SEQUENCE</scope>
    <source>
        <strain evidence="1">Bigg-433</strain>
    </source>
</reference>
<accession>A0A834BWY9</accession>
<name>A0A834BWY9_ORYME</name>
<comment type="caution">
    <text evidence="1">The sequence shown here is derived from an EMBL/GenBank/DDBJ whole genome shotgun (WGS) entry which is preliminary data.</text>
</comment>
<sequence>MEEEPETSRDAIQAALSSPPGLTVGMVRERWYVREGVKEEGIGSENGYGERARMKEEPRGVEGVTLRSWEGEPPHFCHQHFFRLPSLPLPLRALSLDSPADVNMCH</sequence>
<evidence type="ECO:0000313" key="1">
    <source>
        <dbReference type="EMBL" id="KAF6718797.1"/>
    </source>
</evidence>